<protein>
    <submittedName>
        <fullName evidence="1">Uncharacterized protein</fullName>
    </submittedName>
</protein>
<dbReference type="EMBL" id="CP001843">
    <property type="protein sequence ID" value="AEF85549.1"/>
    <property type="molecule type" value="Genomic_DNA"/>
</dbReference>
<evidence type="ECO:0000313" key="2">
    <source>
        <dbReference type="Proteomes" id="UP000009223"/>
    </source>
</evidence>
<reference evidence="1 2" key="2">
    <citation type="journal article" date="2011" name="ISME J.">
        <title>RNA-seq reveals cooperative metabolic interactions between two termite-gut spirochete species in co-culture.</title>
        <authorList>
            <person name="Rosenthal A.Z."/>
            <person name="Matson E.G."/>
            <person name="Eldar A."/>
            <person name="Leadbetter J.R."/>
        </authorList>
    </citation>
    <scope>NUCLEOTIDE SEQUENCE [LARGE SCALE GENOMIC DNA]</scope>
    <source>
        <strain evidence="2">ATCC BAA-887 / DSM 12427 / ZAS-2</strain>
    </source>
</reference>
<organism evidence="1 2">
    <name type="scientific">Treponema primitia (strain ATCC BAA-887 / DSM 12427 / ZAS-2)</name>
    <dbReference type="NCBI Taxonomy" id="545694"/>
    <lineage>
        <taxon>Bacteria</taxon>
        <taxon>Pseudomonadati</taxon>
        <taxon>Spirochaetota</taxon>
        <taxon>Spirochaetia</taxon>
        <taxon>Spirochaetales</taxon>
        <taxon>Treponemataceae</taxon>
        <taxon>Treponema</taxon>
    </lineage>
</organism>
<evidence type="ECO:0000313" key="1">
    <source>
        <dbReference type="EMBL" id="AEF85549.1"/>
    </source>
</evidence>
<dbReference type="AlphaFoldDB" id="F5YIV2"/>
<keyword evidence="2" id="KW-1185">Reference proteome</keyword>
<dbReference type="STRING" id="545694.TREPR_3521"/>
<dbReference type="Proteomes" id="UP000009223">
    <property type="component" value="Chromosome"/>
</dbReference>
<sequence length="64" mass="7373">MDTATAEPARGLAHKGAKKAEKLRRIQYALNYRVRQIDDLKGLSRLTKRDKPFPARLRVRETVP</sequence>
<reference evidence="2" key="1">
    <citation type="submission" date="2009-12" db="EMBL/GenBank/DDBJ databases">
        <title>Complete sequence of Treponema primitia strain ZAS-2.</title>
        <authorList>
            <person name="Tetu S.G."/>
            <person name="Matson E."/>
            <person name="Ren Q."/>
            <person name="Seshadri R."/>
            <person name="Elbourne L."/>
            <person name="Hassan K.A."/>
            <person name="Durkin A."/>
            <person name="Radune D."/>
            <person name="Mohamoud Y."/>
            <person name="Shay R."/>
            <person name="Jin S."/>
            <person name="Zhang X."/>
            <person name="Lucey K."/>
            <person name="Ballor N.R."/>
            <person name="Ottesen E."/>
            <person name="Rosenthal R."/>
            <person name="Allen A."/>
            <person name="Leadbetter J.R."/>
            <person name="Paulsen I.T."/>
        </authorList>
    </citation>
    <scope>NUCLEOTIDE SEQUENCE [LARGE SCALE GENOMIC DNA]</scope>
    <source>
        <strain evidence="2">ATCC BAA-887 / DSM 12427 / ZAS-2</strain>
    </source>
</reference>
<name>F5YIV2_TREPZ</name>
<dbReference type="KEGG" id="tpi:TREPR_3521"/>
<dbReference type="RefSeq" id="WP_015706773.1">
    <property type="nucleotide sequence ID" value="NC_015578.1"/>
</dbReference>
<accession>F5YIV2</accession>
<proteinExistence type="predicted"/>
<gene>
    <name evidence="1" type="ordered locus">TREPR_3521</name>
</gene>
<dbReference type="HOGENOM" id="CLU_2866521_0_0_12"/>